<evidence type="ECO:0000313" key="1">
    <source>
        <dbReference type="EMBL" id="KAK7366817.1"/>
    </source>
</evidence>
<keyword evidence="2" id="KW-1185">Reference proteome</keyword>
<name>A0AAN9NAA4_PHACN</name>
<comment type="caution">
    <text evidence="1">The sequence shown here is derived from an EMBL/GenBank/DDBJ whole genome shotgun (WGS) entry which is preliminary data.</text>
</comment>
<dbReference type="Proteomes" id="UP001374584">
    <property type="component" value="Unassembled WGS sequence"/>
</dbReference>
<dbReference type="AlphaFoldDB" id="A0AAN9NAA4"/>
<accession>A0AAN9NAA4</accession>
<proteinExistence type="predicted"/>
<protein>
    <submittedName>
        <fullName evidence="1">Uncharacterized protein</fullName>
    </submittedName>
</protein>
<reference evidence="1 2" key="1">
    <citation type="submission" date="2024-01" db="EMBL/GenBank/DDBJ databases">
        <title>The genomes of 5 underutilized Papilionoideae crops provide insights into root nodulation and disease resistanc.</title>
        <authorList>
            <person name="Jiang F."/>
        </authorList>
    </citation>
    <scope>NUCLEOTIDE SEQUENCE [LARGE SCALE GENOMIC DNA]</scope>
    <source>
        <strain evidence="1">JINMINGXINNONG_FW02</strain>
        <tissue evidence="1">Leaves</tissue>
    </source>
</reference>
<evidence type="ECO:0000313" key="2">
    <source>
        <dbReference type="Proteomes" id="UP001374584"/>
    </source>
</evidence>
<sequence>MGQCVWTDSPLAYNLKGSCALGCVMCGHCSETLQFRRPSFTFRNPSYFQTNFSLTALFIPSWAGLGWAGLANSKKLIPPLNDVLFVSPLLPESLHRFYDKGNGLVHYFYSLRIRIWERYREFAERGDRRK</sequence>
<organism evidence="1 2">
    <name type="scientific">Phaseolus coccineus</name>
    <name type="common">Scarlet runner bean</name>
    <name type="synonym">Phaseolus multiflorus</name>
    <dbReference type="NCBI Taxonomy" id="3886"/>
    <lineage>
        <taxon>Eukaryota</taxon>
        <taxon>Viridiplantae</taxon>
        <taxon>Streptophyta</taxon>
        <taxon>Embryophyta</taxon>
        <taxon>Tracheophyta</taxon>
        <taxon>Spermatophyta</taxon>
        <taxon>Magnoliopsida</taxon>
        <taxon>eudicotyledons</taxon>
        <taxon>Gunneridae</taxon>
        <taxon>Pentapetalae</taxon>
        <taxon>rosids</taxon>
        <taxon>fabids</taxon>
        <taxon>Fabales</taxon>
        <taxon>Fabaceae</taxon>
        <taxon>Papilionoideae</taxon>
        <taxon>50 kb inversion clade</taxon>
        <taxon>NPAAA clade</taxon>
        <taxon>indigoferoid/millettioid clade</taxon>
        <taxon>Phaseoleae</taxon>
        <taxon>Phaseolus</taxon>
    </lineage>
</organism>
<gene>
    <name evidence="1" type="ORF">VNO80_08816</name>
</gene>
<dbReference type="EMBL" id="JAYMYR010000004">
    <property type="protein sequence ID" value="KAK7366817.1"/>
    <property type="molecule type" value="Genomic_DNA"/>
</dbReference>